<dbReference type="GeneID" id="27702188"/>
<dbReference type="RefSeq" id="XP_016616500.1">
    <property type="nucleotide sequence ID" value="XM_016766984.1"/>
</dbReference>
<dbReference type="AlphaFoldDB" id="A0A0D2EID5"/>
<dbReference type="VEuPathDB" id="FungiDB:Z519_09260"/>
<evidence type="ECO:0000313" key="1">
    <source>
        <dbReference type="EMBL" id="KIW89831.1"/>
    </source>
</evidence>
<evidence type="ECO:0000313" key="2">
    <source>
        <dbReference type="Proteomes" id="UP000053789"/>
    </source>
</evidence>
<name>A0A0D2EID5_CLAB1</name>
<organism evidence="1 2">
    <name type="scientific">Cladophialophora bantiana (strain ATCC 10958 / CBS 173.52 / CDC B-1940 / NIH 8579)</name>
    <name type="common">Xylohypha bantiana</name>
    <dbReference type="NCBI Taxonomy" id="1442370"/>
    <lineage>
        <taxon>Eukaryota</taxon>
        <taxon>Fungi</taxon>
        <taxon>Dikarya</taxon>
        <taxon>Ascomycota</taxon>
        <taxon>Pezizomycotina</taxon>
        <taxon>Eurotiomycetes</taxon>
        <taxon>Chaetothyriomycetidae</taxon>
        <taxon>Chaetothyriales</taxon>
        <taxon>Herpotrichiellaceae</taxon>
        <taxon>Cladophialophora</taxon>
    </lineage>
</organism>
<protein>
    <submittedName>
        <fullName evidence="1">Uncharacterized protein</fullName>
    </submittedName>
</protein>
<reference evidence="1" key="1">
    <citation type="submission" date="2015-01" db="EMBL/GenBank/DDBJ databases">
        <title>The Genome Sequence of Cladophialophora bantiana CBS 173.52.</title>
        <authorList>
            <consortium name="The Broad Institute Genomics Platform"/>
            <person name="Cuomo C."/>
            <person name="de Hoog S."/>
            <person name="Gorbushina A."/>
            <person name="Stielow B."/>
            <person name="Teixiera M."/>
            <person name="Abouelleil A."/>
            <person name="Chapman S.B."/>
            <person name="Priest M."/>
            <person name="Young S.K."/>
            <person name="Wortman J."/>
            <person name="Nusbaum C."/>
            <person name="Birren B."/>
        </authorList>
    </citation>
    <scope>NUCLEOTIDE SEQUENCE [LARGE SCALE GENOMIC DNA]</scope>
    <source>
        <strain evidence="1">CBS 173.52</strain>
    </source>
</reference>
<dbReference type="Proteomes" id="UP000053789">
    <property type="component" value="Unassembled WGS sequence"/>
</dbReference>
<sequence length="78" mass="8700">MRGFLGKGKKELRPFSLNKKAAFIYFPDSTLSKKALERADNFFEWDQGVRLLQGAVDDPDPDVDLLSDEDFTDSSAGA</sequence>
<dbReference type="EMBL" id="KN846994">
    <property type="protein sequence ID" value="KIW89831.1"/>
    <property type="molecule type" value="Genomic_DNA"/>
</dbReference>
<proteinExistence type="predicted"/>
<dbReference type="HOGENOM" id="CLU_2621820_0_0_1"/>
<keyword evidence="2" id="KW-1185">Reference proteome</keyword>
<accession>A0A0D2EID5</accession>
<gene>
    <name evidence="1" type="ORF">Z519_09260</name>
</gene>